<name>A0A2V3IZB1_9FLOR</name>
<proteinExistence type="predicted"/>
<accession>A0A2V3IZB1</accession>
<comment type="caution">
    <text evidence="2">The sequence shown here is derived from an EMBL/GenBank/DDBJ whole genome shotgun (WGS) entry which is preliminary data.</text>
</comment>
<sequence length="135" mass="15480">MIDEQSFPAFEWFKQEDEVLKEVDEAQEYGTAAEEKRKENDESNKEHAGEDGTQDDVAISEQEVDTEWLTHYPSKPSTYRTVNYGYASDLDIENDTPSVTSSRYHTRQRKATVRFKPDQAMVVALSPPNTPETVE</sequence>
<dbReference type="Proteomes" id="UP000247409">
    <property type="component" value="Unassembled WGS sequence"/>
</dbReference>
<feature type="compositionally biased region" description="Basic and acidic residues" evidence="1">
    <location>
        <begin position="33"/>
        <end position="50"/>
    </location>
</feature>
<reference evidence="2 3" key="1">
    <citation type="journal article" date="2018" name="Mol. Biol. Evol.">
        <title>Analysis of the draft genome of the red seaweed Gracilariopsis chorda provides insights into genome size evolution in Rhodophyta.</title>
        <authorList>
            <person name="Lee J."/>
            <person name="Yang E.C."/>
            <person name="Graf L."/>
            <person name="Yang J.H."/>
            <person name="Qiu H."/>
            <person name="Zel Zion U."/>
            <person name="Chan C.X."/>
            <person name="Stephens T.G."/>
            <person name="Weber A.P.M."/>
            <person name="Boo G.H."/>
            <person name="Boo S.M."/>
            <person name="Kim K.M."/>
            <person name="Shin Y."/>
            <person name="Jung M."/>
            <person name="Lee S.J."/>
            <person name="Yim H.S."/>
            <person name="Lee J.H."/>
            <person name="Bhattacharya D."/>
            <person name="Yoon H.S."/>
        </authorList>
    </citation>
    <scope>NUCLEOTIDE SEQUENCE [LARGE SCALE GENOMIC DNA]</scope>
    <source>
        <strain evidence="2 3">SKKU-2015</strain>
        <tissue evidence="2">Whole body</tissue>
    </source>
</reference>
<feature type="region of interest" description="Disordered" evidence="1">
    <location>
        <begin position="21"/>
        <end position="77"/>
    </location>
</feature>
<keyword evidence="3" id="KW-1185">Reference proteome</keyword>
<evidence type="ECO:0000313" key="3">
    <source>
        <dbReference type="Proteomes" id="UP000247409"/>
    </source>
</evidence>
<dbReference type="AlphaFoldDB" id="A0A2V3IZB1"/>
<organism evidence="2 3">
    <name type="scientific">Gracilariopsis chorda</name>
    <dbReference type="NCBI Taxonomy" id="448386"/>
    <lineage>
        <taxon>Eukaryota</taxon>
        <taxon>Rhodophyta</taxon>
        <taxon>Florideophyceae</taxon>
        <taxon>Rhodymeniophycidae</taxon>
        <taxon>Gracilariales</taxon>
        <taxon>Gracilariaceae</taxon>
        <taxon>Gracilariopsis</taxon>
    </lineage>
</organism>
<evidence type="ECO:0000256" key="1">
    <source>
        <dbReference type="SAM" id="MobiDB-lite"/>
    </source>
</evidence>
<protein>
    <submittedName>
        <fullName evidence="2">Uncharacterized protein</fullName>
    </submittedName>
</protein>
<dbReference type="EMBL" id="NBIV01000030">
    <property type="protein sequence ID" value="PXF47017.1"/>
    <property type="molecule type" value="Genomic_DNA"/>
</dbReference>
<gene>
    <name evidence="2" type="ORF">BWQ96_03207</name>
</gene>
<evidence type="ECO:0000313" key="2">
    <source>
        <dbReference type="EMBL" id="PXF47017.1"/>
    </source>
</evidence>